<gene>
    <name evidence="12" type="ORF">VN97_g9365</name>
</gene>
<comment type="subcellular location">
    <subcellularLocation>
        <location evidence="2">Nucleus</location>
        <location evidence="2">Nucleolus</location>
    </subcellularLocation>
</comment>
<feature type="region of interest" description="Disordered" evidence="10">
    <location>
        <begin position="151"/>
        <end position="170"/>
    </location>
</feature>
<keyword evidence="8" id="KW-0539">Nucleus</keyword>
<reference evidence="12" key="2">
    <citation type="journal article" date="2016" name="Fungal Biol.">
        <title>Ochratoxin A production by Penicillium thymicola.</title>
        <authorList>
            <person name="Nguyen H.D.T."/>
            <person name="McMullin D.R."/>
            <person name="Ponomareva E."/>
            <person name="Riley R."/>
            <person name="Pomraning K.R."/>
            <person name="Baker S.E."/>
            <person name="Seifert K.A."/>
        </authorList>
    </citation>
    <scope>NUCLEOTIDE SEQUENCE</scope>
    <source>
        <strain evidence="12">DAOM 180753</strain>
    </source>
</reference>
<evidence type="ECO:0000256" key="10">
    <source>
        <dbReference type="SAM" id="MobiDB-lite"/>
    </source>
</evidence>
<evidence type="ECO:0000313" key="13">
    <source>
        <dbReference type="Proteomes" id="UP001227192"/>
    </source>
</evidence>
<sequence length="170" mass="19581">MSTSTATPVVPPTTGMRKNGKNWHGTKKAFRPTAGLTSYAKRQELKKHSDAVKELEREMKEEAEAERKVCRSYSLSLLICLTALIPFVVSSGLHLWSACLHNNDIISDNTSLPKTVSLTDKPIQARIQRIKDRREAKEEKLRYEKMAEKMHHKRLDRLKRREKRNKLLSS</sequence>
<dbReference type="InterPro" id="IPR005579">
    <property type="entry name" value="Cgr1-like"/>
</dbReference>
<dbReference type="Pfam" id="PF03879">
    <property type="entry name" value="Cgr1"/>
    <property type="match status" value="2"/>
</dbReference>
<keyword evidence="5" id="KW-0690">Ribosome biogenesis</keyword>
<comment type="similarity">
    <text evidence="3">Belongs to the CGR1 family.</text>
</comment>
<name>A0AAI9TB47_PENTH</name>
<keyword evidence="11" id="KW-0812">Transmembrane</keyword>
<dbReference type="GO" id="GO:0005730">
    <property type="term" value="C:nucleolus"/>
    <property type="evidence" value="ECO:0007669"/>
    <property type="project" value="UniProtKB-SubCell"/>
</dbReference>
<feature type="coiled-coil region" evidence="9">
    <location>
        <begin position="38"/>
        <end position="68"/>
    </location>
</feature>
<evidence type="ECO:0000313" key="12">
    <source>
        <dbReference type="EMBL" id="KAJ9484021.1"/>
    </source>
</evidence>
<feature type="compositionally biased region" description="Low complexity" evidence="10">
    <location>
        <begin position="1"/>
        <end position="14"/>
    </location>
</feature>
<evidence type="ECO:0000256" key="7">
    <source>
        <dbReference type="ARBA" id="ARBA00023054"/>
    </source>
</evidence>
<dbReference type="GO" id="GO:0006364">
    <property type="term" value="P:rRNA processing"/>
    <property type="evidence" value="ECO:0007669"/>
    <property type="project" value="UniProtKB-KW"/>
</dbReference>
<evidence type="ECO:0000256" key="8">
    <source>
        <dbReference type="ARBA" id="ARBA00023242"/>
    </source>
</evidence>
<evidence type="ECO:0000256" key="5">
    <source>
        <dbReference type="ARBA" id="ARBA00022517"/>
    </source>
</evidence>
<reference evidence="12" key="1">
    <citation type="submission" date="2015-06" db="EMBL/GenBank/DDBJ databases">
        <authorList>
            <person name="Nguyen H."/>
        </authorList>
    </citation>
    <scope>NUCLEOTIDE SEQUENCE</scope>
    <source>
        <strain evidence="12">DAOM 180753</strain>
    </source>
</reference>
<feature type="region of interest" description="Disordered" evidence="10">
    <location>
        <begin position="1"/>
        <end position="26"/>
    </location>
</feature>
<keyword evidence="11" id="KW-1133">Transmembrane helix</keyword>
<keyword evidence="13" id="KW-1185">Reference proteome</keyword>
<evidence type="ECO:0000256" key="2">
    <source>
        <dbReference type="ARBA" id="ARBA00004604"/>
    </source>
</evidence>
<dbReference type="AlphaFoldDB" id="A0AAI9TB47"/>
<evidence type="ECO:0000256" key="1">
    <source>
        <dbReference type="ARBA" id="ARBA00004090"/>
    </source>
</evidence>
<evidence type="ECO:0000256" key="6">
    <source>
        <dbReference type="ARBA" id="ARBA00022552"/>
    </source>
</evidence>
<evidence type="ECO:0000256" key="11">
    <source>
        <dbReference type="SAM" id="Phobius"/>
    </source>
</evidence>
<evidence type="ECO:0000256" key="9">
    <source>
        <dbReference type="SAM" id="Coils"/>
    </source>
</evidence>
<comment type="caution">
    <text evidence="12">The sequence shown here is derived from an EMBL/GenBank/DDBJ whole genome shotgun (WGS) entry which is preliminary data.</text>
</comment>
<evidence type="ECO:0000256" key="3">
    <source>
        <dbReference type="ARBA" id="ARBA00007869"/>
    </source>
</evidence>
<accession>A0AAI9TB47</accession>
<protein>
    <recommendedName>
        <fullName evidence="4">rRNA-processing protein cgrA</fullName>
    </recommendedName>
</protein>
<organism evidence="12 13">
    <name type="scientific">Penicillium thymicola</name>
    <dbReference type="NCBI Taxonomy" id="293382"/>
    <lineage>
        <taxon>Eukaryota</taxon>
        <taxon>Fungi</taxon>
        <taxon>Dikarya</taxon>
        <taxon>Ascomycota</taxon>
        <taxon>Pezizomycotina</taxon>
        <taxon>Eurotiomycetes</taxon>
        <taxon>Eurotiomycetidae</taxon>
        <taxon>Eurotiales</taxon>
        <taxon>Aspergillaceae</taxon>
        <taxon>Penicillium</taxon>
    </lineage>
</organism>
<dbReference type="EMBL" id="LACB01000376">
    <property type="protein sequence ID" value="KAJ9484021.1"/>
    <property type="molecule type" value="Genomic_DNA"/>
</dbReference>
<feature type="transmembrane region" description="Helical" evidence="11">
    <location>
        <begin position="75"/>
        <end position="96"/>
    </location>
</feature>
<evidence type="ECO:0000256" key="4">
    <source>
        <dbReference type="ARBA" id="ARBA00013564"/>
    </source>
</evidence>
<comment type="function">
    <text evidence="1">Involved in nucleolar integrity and required for processing of the pre-rRNA for the 60S ribosome subunit.</text>
</comment>
<keyword evidence="7 9" id="KW-0175">Coiled coil</keyword>
<proteinExistence type="inferred from homology"/>
<keyword evidence="6" id="KW-0698">rRNA processing</keyword>
<keyword evidence="11" id="KW-0472">Membrane</keyword>
<dbReference type="Proteomes" id="UP001227192">
    <property type="component" value="Unassembled WGS sequence"/>
</dbReference>